<evidence type="ECO:0000313" key="8">
    <source>
        <dbReference type="Proteomes" id="UP001165122"/>
    </source>
</evidence>
<feature type="region of interest" description="Disordered" evidence="5">
    <location>
        <begin position="420"/>
        <end position="452"/>
    </location>
</feature>
<comment type="caution">
    <text evidence="7">The sequence shown here is derived from an EMBL/GenBank/DDBJ whole genome shotgun (WGS) entry which is preliminary data.</text>
</comment>
<reference evidence="8" key="1">
    <citation type="journal article" date="2023" name="Commun. Biol.">
        <title>Genome analysis of Parmales, the sister group of diatoms, reveals the evolutionary specialization of diatoms from phago-mixotrophs to photoautotrophs.</title>
        <authorList>
            <person name="Ban H."/>
            <person name="Sato S."/>
            <person name="Yoshikawa S."/>
            <person name="Yamada K."/>
            <person name="Nakamura Y."/>
            <person name="Ichinomiya M."/>
            <person name="Sato N."/>
            <person name="Blanc-Mathieu R."/>
            <person name="Endo H."/>
            <person name="Kuwata A."/>
            <person name="Ogata H."/>
        </authorList>
    </citation>
    <scope>NUCLEOTIDE SEQUENCE [LARGE SCALE GENOMIC DNA]</scope>
    <source>
        <strain evidence="8">NIES 3700</strain>
    </source>
</reference>
<dbReference type="Gene3D" id="2.40.70.10">
    <property type="entry name" value="Acid Proteases"/>
    <property type="match status" value="1"/>
</dbReference>
<dbReference type="AlphaFoldDB" id="A0A9W7FTT6"/>
<keyword evidence="8" id="KW-1185">Reference proteome</keyword>
<dbReference type="PANTHER" id="PTHR12917">
    <property type="entry name" value="ASPARTYL PROTEASE DDI-RELATED"/>
    <property type="match status" value="1"/>
</dbReference>
<evidence type="ECO:0000256" key="1">
    <source>
        <dbReference type="ARBA" id="ARBA00009136"/>
    </source>
</evidence>
<dbReference type="CDD" id="cd05479">
    <property type="entry name" value="RP_DDI"/>
    <property type="match status" value="1"/>
</dbReference>
<dbReference type="GO" id="GO:0006508">
    <property type="term" value="P:proteolysis"/>
    <property type="evidence" value="ECO:0007669"/>
    <property type="project" value="UniProtKB-KW"/>
</dbReference>
<organism evidence="7 8">
    <name type="scientific">Triparma laevis f. longispina</name>
    <dbReference type="NCBI Taxonomy" id="1714387"/>
    <lineage>
        <taxon>Eukaryota</taxon>
        <taxon>Sar</taxon>
        <taxon>Stramenopiles</taxon>
        <taxon>Ochrophyta</taxon>
        <taxon>Bolidophyceae</taxon>
        <taxon>Parmales</taxon>
        <taxon>Triparmaceae</taxon>
        <taxon>Triparma</taxon>
    </lineage>
</organism>
<gene>
    <name evidence="7" type="ORF">TrLO_g1555</name>
</gene>
<sequence>MSDLLITILNSQTGASDAIALPPATEISFLRELAAPLVECSPSDPIVFEGRVLSSGTLASNNVVAGSILSVGPAPAATAPPAPPPAAATPTLDFSALLAGAGVPNPMAAPAPAPAPAFSNPFANLNAGFASARGPVSFDNMNLDQLMESNPNPEHFVSLLLSEKHLNCLKELKFHNPKIVADLEAARGDLNAAKGVWQAHIVKSSISSSFSRTTAMAKEREMEQRLRTNPMDEEANKYFGDKIRLKNVDEQYREMMESFPEAMGKILMLYINTKVNGKEQIAFVDSGAQMTVMSYQCAEKLGILHLVDERFAGVAVGVGSSKILGKVHLADIEIEGVTFQMTVTVMDDNKGLGDKNMDFLLGLDMLKRHRCSINLAKNSLDFTTGNIRTSFLQEYQLDQNKGGTRGFDPEAANKEIEEAIANSLKENKKNDDNDKEKGGATPMEGTEDDAKK</sequence>
<feature type="compositionally biased region" description="Basic and acidic residues" evidence="5">
    <location>
        <begin position="425"/>
        <end position="438"/>
    </location>
</feature>
<name>A0A9W7FTT6_9STRA</name>
<feature type="domain" description="Aspartic peptidase DDI1-type" evidence="6">
    <location>
        <begin position="260"/>
        <end position="374"/>
    </location>
</feature>
<keyword evidence="2" id="KW-0645">Protease</keyword>
<evidence type="ECO:0000259" key="6">
    <source>
        <dbReference type="Pfam" id="PF09668"/>
    </source>
</evidence>
<dbReference type="InterPro" id="IPR021109">
    <property type="entry name" value="Peptidase_aspartic_dom_sf"/>
</dbReference>
<evidence type="ECO:0000256" key="3">
    <source>
        <dbReference type="ARBA" id="ARBA00022750"/>
    </source>
</evidence>
<dbReference type="PANTHER" id="PTHR12917:SF1">
    <property type="entry name" value="AT13091P"/>
    <property type="match status" value="1"/>
</dbReference>
<accession>A0A9W7FTT6</accession>
<dbReference type="GO" id="GO:0004190">
    <property type="term" value="F:aspartic-type endopeptidase activity"/>
    <property type="evidence" value="ECO:0007669"/>
    <property type="project" value="UniProtKB-KW"/>
</dbReference>
<keyword evidence="4" id="KW-0378">Hydrolase</keyword>
<comment type="similarity">
    <text evidence="1">Belongs to the DDI1 family.</text>
</comment>
<evidence type="ECO:0000256" key="2">
    <source>
        <dbReference type="ARBA" id="ARBA00022670"/>
    </source>
</evidence>
<evidence type="ECO:0000256" key="5">
    <source>
        <dbReference type="SAM" id="MobiDB-lite"/>
    </source>
</evidence>
<dbReference type="Pfam" id="PF09668">
    <property type="entry name" value="Asp_protease"/>
    <property type="match status" value="1"/>
</dbReference>
<evidence type="ECO:0000313" key="7">
    <source>
        <dbReference type="EMBL" id="GMI18133.1"/>
    </source>
</evidence>
<proteinExistence type="inferred from homology"/>
<dbReference type="EMBL" id="BRXW01000320">
    <property type="protein sequence ID" value="GMI18133.1"/>
    <property type="molecule type" value="Genomic_DNA"/>
</dbReference>
<keyword evidence="3" id="KW-0064">Aspartyl protease</keyword>
<dbReference type="SUPFAM" id="SSF50630">
    <property type="entry name" value="Acid proteases"/>
    <property type="match status" value="1"/>
</dbReference>
<dbReference type="Proteomes" id="UP001165122">
    <property type="component" value="Unassembled WGS sequence"/>
</dbReference>
<dbReference type="InterPro" id="IPR019103">
    <property type="entry name" value="Peptidase_aspartic_DDI1-type"/>
</dbReference>
<protein>
    <recommendedName>
        <fullName evidence="6">Aspartic peptidase DDI1-type domain-containing protein</fullName>
    </recommendedName>
</protein>
<dbReference type="OrthoDB" id="196233at2759"/>
<evidence type="ECO:0000256" key="4">
    <source>
        <dbReference type="ARBA" id="ARBA00022801"/>
    </source>
</evidence>